<evidence type="ECO:0000313" key="2">
    <source>
        <dbReference type="Proteomes" id="UP000187608"/>
    </source>
</evidence>
<evidence type="ECO:0000313" key="1">
    <source>
        <dbReference type="EMBL" id="SIS48105.1"/>
    </source>
</evidence>
<gene>
    <name evidence="1" type="ORF">SAMN05421687_105217</name>
</gene>
<reference evidence="2" key="1">
    <citation type="submission" date="2017-01" db="EMBL/GenBank/DDBJ databases">
        <authorList>
            <person name="Varghese N."/>
            <person name="Submissions S."/>
        </authorList>
    </citation>
    <scope>NUCLEOTIDE SEQUENCE [LARGE SCALE GENOMIC DNA]</scope>
    <source>
        <strain evidence="2">DSM 23127</strain>
    </source>
</reference>
<sequence length="241" mass="27902">MIEELLSLYQNEVEALRERVEFTVAACYPNLYIRSRTSPLENEGWWLSREDPGALVRSFSLLKLKEGYKLGGYLFKEGGHGNGIVWAFPEEEQAPEAEACERMKAEDHSLRPPRPHQALSDFMQVIDGDGCPLSYLQAAVLFHELHEFGAIGQGVSWSEDVFYSPEEMEVDYDWEMLREYPKRTTPCFFYNHRGRPVVRFYTIIRIGEVTWNEYLHTFRKGSYELKVEKDYIATGGPGIIL</sequence>
<accession>A0A1N7JFH9</accession>
<protein>
    <submittedName>
        <fullName evidence="1">Uncharacterized protein</fullName>
    </submittedName>
</protein>
<name>A0A1N7JFH9_9BACI</name>
<organism evidence="1 2">
    <name type="scientific">Salimicrobium flavidum</name>
    <dbReference type="NCBI Taxonomy" id="570947"/>
    <lineage>
        <taxon>Bacteria</taxon>
        <taxon>Bacillati</taxon>
        <taxon>Bacillota</taxon>
        <taxon>Bacilli</taxon>
        <taxon>Bacillales</taxon>
        <taxon>Bacillaceae</taxon>
        <taxon>Salimicrobium</taxon>
    </lineage>
</organism>
<dbReference type="STRING" id="570947.SAMN05421687_105217"/>
<dbReference type="AlphaFoldDB" id="A0A1N7JFH9"/>
<proteinExistence type="predicted"/>
<keyword evidence="2" id="KW-1185">Reference proteome</keyword>
<dbReference type="Proteomes" id="UP000187608">
    <property type="component" value="Unassembled WGS sequence"/>
</dbReference>
<dbReference type="EMBL" id="FTOC01000005">
    <property type="protein sequence ID" value="SIS48105.1"/>
    <property type="molecule type" value="Genomic_DNA"/>
</dbReference>